<dbReference type="GO" id="GO:0004197">
    <property type="term" value="F:cysteine-type endopeptidase activity"/>
    <property type="evidence" value="ECO:0007669"/>
    <property type="project" value="InterPro"/>
</dbReference>
<organism evidence="2 3">
    <name type="scientific">Prolemur simus</name>
    <name type="common">Greater bamboo lemur</name>
    <name type="synonym">Hapalemur simus</name>
    <dbReference type="NCBI Taxonomy" id="1328070"/>
    <lineage>
        <taxon>Eukaryota</taxon>
        <taxon>Metazoa</taxon>
        <taxon>Chordata</taxon>
        <taxon>Craniata</taxon>
        <taxon>Vertebrata</taxon>
        <taxon>Euteleostomi</taxon>
        <taxon>Mammalia</taxon>
        <taxon>Eutheria</taxon>
        <taxon>Euarchontoglires</taxon>
        <taxon>Primates</taxon>
        <taxon>Strepsirrhini</taxon>
        <taxon>Lemuriformes</taxon>
        <taxon>Lemuridae</taxon>
        <taxon>Prolemur</taxon>
    </lineage>
</organism>
<protein>
    <recommendedName>
        <fullName evidence="1">CARD domain-containing protein</fullName>
    </recommendedName>
</protein>
<evidence type="ECO:0000259" key="1">
    <source>
        <dbReference type="PROSITE" id="PS50209"/>
    </source>
</evidence>
<dbReference type="InterPro" id="IPR011029">
    <property type="entry name" value="DEATH-like_dom_sf"/>
</dbReference>
<dbReference type="Proteomes" id="UP000694414">
    <property type="component" value="Unplaced"/>
</dbReference>
<evidence type="ECO:0000313" key="2">
    <source>
        <dbReference type="Ensembl" id="ENSPSMP00000008063.1"/>
    </source>
</evidence>
<sequence length="102" mass="11645">MSNKILRKKRNLFIHSVGEGTINALLDDLLEDEVISQEEMYKVKYENSTVMDKARALIDFIIGKGPRASQKFIKHLCEEDPELASKLCLHLGKIGRSQIIFL</sequence>
<dbReference type="SMART" id="SM00114">
    <property type="entry name" value="CARD"/>
    <property type="match status" value="1"/>
</dbReference>
<dbReference type="InterPro" id="IPR002398">
    <property type="entry name" value="Pept_C14"/>
</dbReference>
<dbReference type="FunFam" id="1.10.533.10:FF:000031">
    <property type="entry name" value="Caspase 1, isoform CRA_b"/>
    <property type="match status" value="1"/>
</dbReference>
<dbReference type="Ensembl" id="ENSPSMT00000009499.1">
    <property type="protein sequence ID" value="ENSPSMP00000008063.1"/>
    <property type="gene ID" value="ENSPSMG00000005965.1"/>
</dbReference>
<dbReference type="InterPro" id="IPR001315">
    <property type="entry name" value="CARD"/>
</dbReference>
<dbReference type="GO" id="GO:0042981">
    <property type="term" value="P:regulation of apoptotic process"/>
    <property type="evidence" value="ECO:0007669"/>
    <property type="project" value="InterPro"/>
</dbReference>
<dbReference type="GO" id="GO:0072557">
    <property type="term" value="C:IPAF inflammasome complex"/>
    <property type="evidence" value="ECO:0007669"/>
    <property type="project" value="TreeGrafter"/>
</dbReference>
<dbReference type="GeneTree" id="ENSGT00940000164349"/>
<dbReference type="GO" id="GO:0089720">
    <property type="term" value="F:caspase binding"/>
    <property type="evidence" value="ECO:0007669"/>
    <property type="project" value="TreeGrafter"/>
</dbReference>
<dbReference type="CDD" id="cd08325">
    <property type="entry name" value="CARD_CASP1-like"/>
    <property type="match status" value="1"/>
</dbReference>
<keyword evidence="3" id="KW-1185">Reference proteome</keyword>
<evidence type="ECO:0000313" key="3">
    <source>
        <dbReference type="Proteomes" id="UP000694414"/>
    </source>
</evidence>
<dbReference type="Gene3D" id="1.10.533.10">
    <property type="entry name" value="Death Domain, Fas"/>
    <property type="match status" value="1"/>
</dbReference>
<proteinExistence type="predicted"/>
<dbReference type="GO" id="GO:0097169">
    <property type="term" value="C:AIM2 inflammasome complex"/>
    <property type="evidence" value="ECO:0007669"/>
    <property type="project" value="TreeGrafter"/>
</dbReference>
<dbReference type="PROSITE" id="PS50209">
    <property type="entry name" value="CARD"/>
    <property type="match status" value="1"/>
</dbReference>
<dbReference type="GO" id="GO:0072559">
    <property type="term" value="C:NLRP3 inflammasome complex"/>
    <property type="evidence" value="ECO:0007669"/>
    <property type="project" value="TreeGrafter"/>
</dbReference>
<feature type="domain" description="CARD" evidence="1">
    <location>
        <begin position="1"/>
        <end position="91"/>
    </location>
</feature>
<accession>A0A8C8YW02</accession>
<name>A0A8C8YW02_PROSS</name>
<dbReference type="SUPFAM" id="SSF47986">
    <property type="entry name" value="DEATH domain"/>
    <property type="match status" value="1"/>
</dbReference>
<dbReference type="AlphaFoldDB" id="A0A8C8YW02"/>
<reference evidence="2" key="1">
    <citation type="submission" date="2025-08" db="UniProtKB">
        <authorList>
            <consortium name="Ensembl"/>
        </authorList>
    </citation>
    <scope>IDENTIFICATION</scope>
</reference>
<dbReference type="PANTHER" id="PTHR47901:SF3">
    <property type="entry name" value="CASPASE-1"/>
    <property type="match status" value="1"/>
</dbReference>
<dbReference type="Pfam" id="PF00619">
    <property type="entry name" value="CARD"/>
    <property type="match status" value="1"/>
</dbReference>
<dbReference type="PANTHER" id="PTHR47901">
    <property type="entry name" value="CASPASE RECRUITMENT DOMAIN-CONTAINING PROTEIN 18"/>
    <property type="match status" value="1"/>
</dbReference>
<dbReference type="GO" id="GO:0032651">
    <property type="term" value="P:regulation of interleukin-1 beta production"/>
    <property type="evidence" value="ECO:0007669"/>
    <property type="project" value="UniProtKB-ARBA"/>
</dbReference>
<dbReference type="GO" id="GO:0006508">
    <property type="term" value="P:proteolysis"/>
    <property type="evidence" value="ECO:0007669"/>
    <property type="project" value="InterPro"/>
</dbReference>
<reference evidence="2" key="2">
    <citation type="submission" date="2025-09" db="UniProtKB">
        <authorList>
            <consortium name="Ensembl"/>
        </authorList>
    </citation>
    <scope>IDENTIFICATION</scope>
</reference>
<dbReference type="GO" id="GO:0050727">
    <property type="term" value="P:regulation of inflammatory response"/>
    <property type="evidence" value="ECO:0007669"/>
    <property type="project" value="TreeGrafter"/>
</dbReference>